<evidence type="ECO:0000256" key="1">
    <source>
        <dbReference type="SAM" id="SignalP"/>
    </source>
</evidence>
<comment type="caution">
    <text evidence="2">The sequence shown here is derived from an EMBL/GenBank/DDBJ whole genome shotgun (WGS) entry which is preliminary data.</text>
</comment>
<keyword evidence="3" id="KW-1185">Reference proteome</keyword>
<evidence type="ECO:0000313" key="3">
    <source>
        <dbReference type="Proteomes" id="UP001597044"/>
    </source>
</evidence>
<protein>
    <submittedName>
        <fullName evidence="2">Uncharacterized protein</fullName>
    </submittedName>
</protein>
<dbReference type="RefSeq" id="WP_379071103.1">
    <property type="nucleotide sequence ID" value="NZ_JBHTIT010000001.1"/>
</dbReference>
<reference evidence="3" key="1">
    <citation type="journal article" date="2019" name="Int. J. Syst. Evol. Microbiol.">
        <title>The Global Catalogue of Microorganisms (GCM) 10K type strain sequencing project: providing services to taxonomists for standard genome sequencing and annotation.</title>
        <authorList>
            <consortium name="The Broad Institute Genomics Platform"/>
            <consortium name="The Broad Institute Genome Sequencing Center for Infectious Disease"/>
            <person name="Wu L."/>
            <person name="Ma J."/>
        </authorList>
    </citation>
    <scope>NUCLEOTIDE SEQUENCE [LARGE SCALE GENOMIC DNA]</scope>
    <source>
        <strain evidence="3">CCUG 63419</strain>
    </source>
</reference>
<sequence>MKILALFVSTVLATTNAFAATSPLLAGMTDARLMVYPSEYKDAATRAFSKRLTLNDASPNVVSVSVNVYQGGMINGNRINFGSVQLEIYRPGTVSINGKPVVAKVGVWSASENVYSDDGFSFVNPYNSIESLASKAFR</sequence>
<keyword evidence="1" id="KW-0732">Signal</keyword>
<evidence type="ECO:0000313" key="2">
    <source>
        <dbReference type="EMBL" id="MFD0950405.1"/>
    </source>
</evidence>
<dbReference type="Proteomes" id="UP001597044">
    <property type="component" value="Unassembled WGS sequence"/>
</dbReference>
<accession>A0ABW3HGS0</accession>
<gene>
    <name evidence="2" type="ORF">ACFQ0F_08405</name>
</gene>
<proteinExistence type="predicted"/>
<feature type="signal peptide" evidence="1">
    <location>
        <begin position="1"/>
        <end position="19"/>
    </location>
</feature>
<dbReference type="EMBL" id="JBHTIT010000001">
    <property type="protein sequence ID" value="MFD0950405.1"/>
    <property type="molecule type" value="Genomic_DNA"/>
</dbReference>
<name>A0ABW3HGS0_9GAMM</name>
<feature type="chain" id="PRO_5046872686" evidence="1">
    <location>
        <begin position="20"/>
        <end position="138"/>
    </location>
</feature>
<organism evidence="2 3">
    <name type="scientific">Paraperlucidibaca wandonensis</name>
    <dbReference type="NCBI Taxonomy" id="1268273"/>
    <lineage>
        <taxon>Bacteria</taxon>
        <taxon>Pseudomonadati</taxon>
        <taxon>Pseudomonadota</taxon>
        <taxon>Gammaproteobacteria</taxon>
        <taxon>Moraxellales</taxon>
        <taxon>Moraxellaceae</taxon>
        <taxon>Paraperlucidibaca</taxon>
    </lineage>
</organism>